<sequence>MSKTEQSSVNKLFQNIVNLYEQHNYSSALKLIEEHRDSMSDSLNMKHQLQLNKLHASSAYHEIIRLHEENPDSTELKNMLSNYQQMLEIHLNAKEWNHLLSIFSDIDGKNVSFNSTDNLKPKKRVLSSNLLLSIVFILFLVGILALAFLFLKPKLSNTNTPAVPQSSDTKNGESDSNDNTHTTQPSTTTPVTDNNTTQNPTTASATGDNTTQNPTTVSATNDNEMQNNDYLLPSDTKLLTIEDMTTFDKSNLNLAINEMFARYGYDFGKSGKYYEYFQTKSWYKIDPTVISAAQAEDKFSETEHKNLNFLLNYKRGKIK</sequence>
<dbReference type="OrthoDB" id="517663at2"/>
<feature type="compositionally biased region" description="Low complexity" evidence="1">
    <location>
        <begin position="180"/>
        <end position="202"/>
    </location>
</feature>
<keyword evidence="2" id="KW-0472">Membrane</keyword>
<dbReference type="SMART" id="SM01324">
    <property type="entry name" value="YARHG"/>
    <property type="match status" value="1"/>
</dbReference>
<evidence type="ECO:0000313" key="4">
    <source>
        <dbReference type="EMBL" id="EFE28106.2"/>
    </source>
</evidence>
<feature type="compositionally biased region" description="Polar residues" evidence="1">
    <location>
        <begin position="159"/>
        <end position="169"/>
    </location>
</feature>
<dbReference type="KEGG" id="faa:HMPREF0389_00019"/>
<gene>
    <name evidence="4" type="ordered locus">HMPREF0389_00019</name>
</gene>
<feature type="transmembrane region" description="Helical" evidence="2">
    <location>
        <begin position="130"/>
        <end position="151"/>
    </location>
</feature>
<dbReference type="HOGENOM" id="CLU_870816_0_0_9"/>
<feature type="domain" description="YARHG" evidence="3">
    <location>
        <begin position="226"/>
        <end position="315"/>
    </location>
</feature>
<dbReference type="InterPro" id="IPR025582">
    <property type="entry name" value="YARHG_dom"/>
</dbReference>
<feature type="compositionally biased region" description="Polar residues" evidence="1">
    <location>
        <begin position="203"/>
        <end position="229"/>
    </location>
</feature>
<dbReference type="InterPro" id="IPR038434">
    <property type="entry name" value="YARHG_sf"/>
</dbReference>
<evidence type="ECO:0000313" key="5">
    <source>
        <dbReference type="Proteomes" id="UP000007468"/>
    </source>
</evidence>
<dbReference type="eggNOG" id="ENOG50345GA">
    <property type="taxonomic scope" value="Bacteria"/>
</dbReference>
<dbReference type="Pfam" id="PF13308">
    <property type="entry name" value="YARHG"/>
    <property type="match status" value="1"/>
</dbReference>
<accession>D6GR15</accession>
<dbReference type="AlphaFoldDB" id="D6GR15"/>
<organism evidence="4 5">
    <name type="scientific">Filifactor alocis (strain ATCC 35896 / CCUG 47790 / D40 B5)</name>
    <name type="common">Fusobacterium alocis</name>
    <dbReference type="NCBI Taxonomy" id="546269"/>
    <lineage>
        <taxon>Bacteria</taxon>
        <taxon>Bacillati</taxon>
        <taxon>Bacillota</taxon>
        <taxon>Clostridia</taxon>
        <taxon>Peptostreptococcales</taxon>
        <taxon>Filifactoraceae</taxon>
        <taxon>Filifactor</taxon>
    </lineage>
</organism>
<dbReference type="RefSeq" id="WP_014262272.1">
    <property type="nucleotide sequence ID" value="NC_016630.1"/>
</dbReference>
<dbReference type="Proteomes" id="UP000007468">
    <property type="component" value="Chromosome"/>
</dbReference>
<protein>
    <recommendedName>
        <fullName evidence="3">YARHG domain-containing protein</fullName>
    </recommendedName>
</protein>
<name>D6GR15_FILAD</name>
<dbReference type="EMBL" id="CP002390">
    <property type="protein sequence ID" value="EFE28106.2"/>
    <property type="molecule type" value="Genomic_DNA"/>
</dbReference>
<dbReference type="PATRIC" id="fig|546269.5.peg.646"/>
<evidence type="ECO:0000259" key="3">
    <source>
        <dbReference type="SMART" id="SM01324"/>
    </source>
</evidence>
<proteinExistence type="predicted"/>
<evidence type="ECO:0000256" key="2">
    <source>
        <dbReference type="SAM" id="Phobius"/>
    </source>
</evidence>
<feature type="region of interest" description="Disordered" evidence="1">
    <location>
        <begin position="159"/>
        <end position="229"/>
    </location>
</feature>
<keyword evidence="2" id="KW-1133">Transmembrane helix</keyword>
<dbReference type="Gene3D" id="1.20.58.1690">
    <property type="match status" value="1"/>
</dbReference>
<reference evidence="5" key="1">
    <citation type="submission" date="2010-12" db="EMBL/GenBank/DDBJ databases">
        <title>The genome sequence of Filifactor alocis strain ATCC 35896.</title>
        <authorList>
            <consortium name="The Broad Institute Genome Sequencing Platform"/>
            <person name="Ward D."/>
            <person name="Earl A."/>
            <person name="Feldgarden M."/>
            <person name="Young S.K."/>
            <person name="Gargeya S."/>
            <person name="Zeng Q."/>
            <person name="Alvarado L."/>
            <person name="Berlin A."/>
            <person name="Bochicchio J."/>
            <person name="Chapman S.B."/>
            <person name="Chen Z."/>
            <person name="Freedman E."/>
            <person name="Gellesch M."/>
            <person name="Goldberg J."/>
            <person name="Griggs A."/>
            <person name="Gujja S."/>
            <person name="Heilman E."/>
            <person name="Heiman D."/>
            <person name="Howarth C."/>
            <person name="Mehta T."/>
            <person name="Neiman D."/>
            <person name="Pearson M."/>
            <person name="Roberts A."/>
            <person name="Saif S."/>
            <person name="Shea T."/>
            <person name="Shenoy N."/>
            <person name="Sisk P."/>
            <person name="Stolte C."/>
            <person name="Sykes S."/>
            <person name="White J."/>
            <person name="Yandava C."/>
            <person name="Izard J."/>
            <person name="Blanton J.M."/>
            <person name="Baranova O.V."/>
            <person name="Tanner A.C."/>
            <person name="Dewhirst F.E."/>
            <person name="Haas B."/>
            <person name="Nusbaum C."/>
            <person name="Birren B."/>
        </authorList>
    </citation>
    <scope>NUCLEOTIDE SEQUENCE [LARGE SCALE GENOMIC DNA]</scope>
    <source>
        <strain evidence="5">ATCC 35896 / D40 B5</strain>
    </source>
</reference>
<keyword evidence="5" id="KW-1185">Reference proteome</keyword>
<evidence type="ECO:0000256" key="1">
    <source>
        <dbReference type="SAM" id="MobiDB-lite"/>
    </source>
</evidence>
<keyword evidence="2" id="KW-0812">Transmembrane</keyword>